<name>A0ABV0ZHS6_9TELE</name>
<accession>A0ABV0ZHS6</accession>
<organism evidence="1 2">
    <name type="scientific">Ameca splendens</name>
    <dbReference type="NCBI Taxonomy" id="208324"/>
    <lineage>
        <taxon>Eukaryota</taxon>
        <taxon>Metazoa</taxon>
        <taxon>Chordata</taxon>
        <taxon>Craniata</taxon>
        <taxon>Vertebrata</taxon>
        <taxon>Euteleostomi</taxon>
        <taxon>Actinopterygii</taxon>
        <taxon>Neopterygii</taxon>
        <taxon>Teleostei</taxon>
        <taxon>Neoteleostei</taxon>
        <taxon>Acanthomorphata</taxon>
        <taxon>Ovalentaria</taxon>
        <taxon>Atherinomorphae</taxon>
        <taxon>Cyprinodontiformes</taxon>
        <taxon>Goodeidae</taxon>
        <taxon>Ameca</taxon>
    </lineage>
</organism>
<evidence type="ECO:0000313" key="1">
    <source>
        <dbReference type="EMBL" id="MEQ2305342.1"/>
    </source>
</evidence>
<gene>
    <name evidence="1" type="ORF">AMECASPLE_036797</name>
</gene>
<reference evidence="1 2" key="1">
    <citation type="submission" date="2021-06" db="EMBL/GenBank/DDBJ databases">
        <authorList>
            <person name="Palmer J.M."/>
        </authorList>
    </citation>
    <scope>NUCLEOTIDE SEQUENCE [LARGE SCALE GENOMIC DNA]</scope>
    <source>
        <strain evidence="1 2">AS_MEX2019</strain>
        <tissue evidence="1">Muscle</tissue>
    </source>
</reference>
<evidence type="ECO:0000313" key="2">
    <source>
        <dbReference type="Proteomes" id="UP001469553"/>
    </source>
</evidence>
<dbReference type="EMBL" id="JAHRIP010062391">
    <property type="protein sequence ID" value="MEQ2305342.1"/>
    <property type="molecule type" value="Genomic_DNA"/>
</dbReference>
<protein>
    <submittedName>
        <fullName evidence="1">Uncharacterized protein</fullName>
    </submittedName>
</protein>
<keyword evidence="2" id="KW-1185">Reference proteome</keyword>
<sequence length="112" mass="12907">MTNHMIQNETHPIFLLYSICGGRKVNILHDDSIFCNIFPALQKHNGGGDGEQRFTLLGAHFTVQTLTDRNIYISKVFIWTYYQFEAHQSFPLLEGAKCLLCSSHFPKRTEED</sequence>
<proteinExistence type="predicted"/>
<comment type="caution">
    <text evidence="1">The sequence shown here is derived from an EMBL/GenBank/DDBJ whole genome shotgun (WGS) entry which is preliminary data.</text>
</comment>
<dbReference type="Proteomes" id="UP001469553">
    <property type="component" value="Unassembled WGS sequence"/>
</dbReference>